<dbReference type="AlphaFoldDB" id="A0AAJ1HQM3"/>
<dbReference type="RefSeq" id="WP_272225681.1">
    <property type="nucleotide sequence ID" value="NZ_JAQONE010000003.1"/>
</dbReference>
<evidence type="ECO:0000313" key="2">
    <source>
        <dbReference type="EMBL" id="MDC2828953.1"/>
    </source>
</evidence>
<name>A0AAJ1HQM3_LIMMU</name>
<comment type="caution">
    <text evidence="2">The sequence shown here is derived from an EMBL/GenBank/DDBJ whole genome shotgun (WGS) entry which is preliminary data.</text>
</comment>
<proteinExistence type="predicted"/>
<reference evidence="2" key="1">
    <citation type="submission" date="2023-01" db="EMBL/GenBank/DDBJ databases">
        <title>Genome analysis of 13 Lactobacillus isolated from gut of wild boar.</title>
        <authorList>
            <person name="Papp P."/>
            <person name="Libisch B."/>
            <person name="Nagy T."/>
            <person name="Olasz F."/>
        </authorList>
    </citation>
    <scope>NUCLEOTIDE SEQUENCE</scope>
    <source>
        <strain evidence="2">F146</strain>
    </source>
</reference>
<feature type="region of interest" description="Disordered" evidence="1">
    <location>
        <begin position="1"/>
        <end position="20"/>
    </location>
</feature>
<dbReference type="Proteomes" id="UP001220670">
    <property type="component" value="Unassembled WGS sequence"/>
</dbReference>
<protein>
    <submittedName>
        <fullName evidence="2">Uncharacterized protein</fullName>
    </submittedName>
</protein>
<organism evidence="2 3">
    <name type="scientific">Limosilactobacillus mucosae</name>
    <name type="common">Lactobacillus mucosae</name>
    <dbReference type="NCBI Taxonomy" id="97478"/>
    <lineage>
        <taxon>Bacteria</taxon>
        <taxon>Bacillati</taxon>
        <taxon>Bacillota</taxon>
        <taxon>Bacilli</taxon>
        <taxon>Lactobacillales</taxon>
        <taxon>Lactobacillaceae</taxon>
        <taxon>Limosilactobacillus</taxon>
    </lineage>
</organism>
<gene>
    <name evidence="2" type="ORF">PO250_01205</name>
</gene>
<evidence type="ECO:0000313" key="3">
    <source>
        <dbReference type="Proteomes" id="UP001220670"/>
    </source>
</evidence>
<evidence type="ECO:0000256" key="1">
    <source>
        <dbReference type="SAM" id="MobiDB-lite"/>
    </source>
</evidence>
<accession>A0AAJ1HQM3</accession>
<dbReference type="EMBL" id="JAQONE010000003">
    <property type="protein sequence ID" value="MDC2828953.1"/>
    <property type="molecule type" value="Genomic_DNA"/>
</dbReference>
<sequence>MLKKNSQQDQKRQAAVSQEGSQAKSKAGMVLDFTAIDQLIVAIEQAQALARKRRLAIAAWRISASVWLDQWEFHLAEKHYWQDECHQPIDPQEIAQEKRVSRLIDTTAQGTFATVITKREAIHQLARELAAEGMPDLSPDVLTISEILCQSGLPSALRRAQQATSAALSQSDRNSREFNRLLRRAERAYQAFTQVNDSQSLYRVSRRCLAALQAIKKAPLEQ</sequence>